<dbReference type="GO" id="GO:0046872">
    <property type="term" value="F:metal ion binding"/>
    <property type="evidence" value="ECO:0007669"/>
    <property type="project" value="UniProtKB-KW"/>
</dbReference>
<protein>
    <recommendedName>
        <fullName evidence="6">nicotinamidase</fullName>
        <ecNumber evidence="6">3.5.1.19</ecNumber>
    </recommendedName>
    <alternativeName>
        <fullName evidence="7">Nicotinamide deamidase</fullName>
    </alternativeName>
</protein>
<dbReference type="InterPro" id="IPR052347">
    <property type="entry name" value="Isochorismatase_Nicotinamidase"/>
</dbReference>
<comment type="pathway">
    <text evidence="5">Cofactor biosynthesis; nicotinate biosynthesis; nicotinate from nicotinamide: step 1/1.</text>
</comment>
<evidence type="ECO:0000313" key="10">
    <source>
        <dbReference type="EMBL" id="TPX52875.1"/>
    </source>
</evidence>
<dbReference type="VEuPathDB" id="FungiDB:SeMB42_g01122"/>
<organism evidence="10 11">
    <name type="scientific">Synchytrium endobioticum</name>
    <dbReference type="NCBI Taxonomy" id="286115"/>
    <lineage>
        <taxon>Eukaryota</taxon>
        <taxon>Fungi</taxon>
        <taxon>Fungi incertae sedis</taxon>
        <taxon>Chytridiomycota</taxon>
        <taxon>Chytridiomycota incertae sedis</taxon>
        <taxon>Chytridiomycetes</taxon>
        <taxon>Synchytriales</taxon>
        <taxon>Synchytriaceae</taxon>
        <taxon>Synchytrium</taxon>
    </lineage>
</organism>
<dbReference type="EMBL" id="QEAN01000026">
    <property type="protein sequence ID" value="TPX52875.1"/>
    <property type="molecule type" value="Genomic_DNA"/>
</dbReference>
<comment type="caution">
    <text evidence="10">The sequence shown here is derived from an EMBL/GenBank/DDBJ whole genome shotgun (WGS) entry which is preliminary data.</text>
</comment>
<accession>A0A507DNQ1</accession>
<evidence type="ECO:0000259" key="8">
    <source>
        <dbReference type="Pfam" id="PF00857"/>
    </source>
</evidence>
<dbReference type="PANTHER" id="PTHR11080">
    <property type="entry name" value="PYRAZINAMIDASE/NICOTINAMIDASE"/>
    <property type="match status" value="1"/>
</dbReference>
<evidence type="ECO:0000256" key="2">
    <source>
        <dbReference type="ARBA" id="ARBA00022642"/>
    </source>
</evidence>
<evidence type="ECO:0000256" key="6">
    <source>
        <dbReference type="ARBA" id="ARBA00039017"/>
    </source>
</evidence>
<dbReference type="AlphaFoldDB" id="A0A507DNQ1"/>
<keyword evidence="4" id="KW-0378">Hydrolase</keyword>
<dbReference type="OrthoDB" id="1739143at2759"/>
<name>A0A507DNQ1_9FUNG</name>
<sequence length="218" mass="23844">MSNSKQPPNTPNAIYEDAKVKLDSSCALIVVDLQNDFLPNGGALGAPSGNCIIEPLYNIIKTFKRQGLTVYATRDWHPANHSSFNIHGGIWPVHCVQKSWGSQYPTGFPVDALDGEVRKGVVVEGDCYSGFDKTDLDLKLKERKIKKVFITGIATEYCVRATADDAHNNGYYVYILDDLIASVDAGDAVKAKDTMKAQGIHVIHSDQLIFPSSNTLLS</sequence>
<keyword evidence="11" id="KW-1185">Reference proteome</keyword>
<keyword evidence="2" id="KW-0662">Pyridine nucleotide biosynthesis</keyword>
<evidence type="ECO:0000256" key="1">
    <source>
        <dbReference type="ARBA" id="ARBA00006336"/>
    </source>
</evidence>
<dbReference type="STRING" id="286115.A0A507DNQ1"/>
<dbReference type="Gene3D" id="3.40.50.850">
    <property type="entry name" value="Isochorismatase-like"/>
    <property type="match status" value="1"/>
</dbReference>
<reference evidence="11 12" key="1">
    <citation type="journal article" date="2019" name="Sci. Rep.">
        <title>Comparative genomics of chytrid fungi reveal insights into the obligate biotrophic and pathogenic lifestyle of Synchytrium endobioticum.</title>
        <authorList>
            <person name="van de Vossenberg B.T.L.H."/>
            <person name="Warris S."/>
            <person name="Nguyen H.D.T."/>
            <person name="van Gent-Pelzer M.P.E."/>
            <person name="Joly D.L."/>
            <person name="van de Geest H.C."/>
            <person name="Bonants P.J.M."/>
            <person name="Smith D.S."/>
            <person name="Levesque C.A."/>
            <person name="van der Lee T.A.J."/>
        </authorList>
    </citation>
    <scope>NUCLEOTIDE SEQUENCE [LARGE SCALE GENOMIC DNA]</scope>
    <source>
        <strain evidence="9 12">LEV6574</strain>
        <strain evidence="10 11">MB42</strain>
    </source>
</reference>
<gene>
    <name evidence="9" type="ORF">SeLEV6574_g04992</name>
    <name evidence="10" type="ORF">SeMB42_g01122</name>
</gene>
<dbReference type="Proteomes" id="UP000317494">
    <property type="component" value="Unassembled WGS sequence"/>
</dbReference>
<dbReference type="EC" id="3.5.1.19" evidence="6"/>
<keyword evidence="3" id="KW-0479">Metal-binding</keyword>
<dbReference type="InterPro" id="IPR036380">
    <property type="entry name" value="Isochorismatase-like_sf"/>
</dbReference>
<dbReference type="GO" id="GO:0019363">
    <property type="term" value="P:pyridine nucleotide biosynthetic process"/>
    <property type="evidence" value="ECO:0007669"/>
    <property type="project" value="UniProtKB-KW"/>
</dbReference>
<feature type="domain" description="Isochorismatase-like" evidence="8">
    <location>
        <begin position="26"/>
        <end position="207"/>
    </location>
</feature>
<proteinExistence type="inferred from homology"/>
<dbReference type="SUPFAM" id="SSF52499">
    <property type="entry name" value="Isochorismatase-like hydrolases"/>
    <property type="match status" value="1"/>
</dbReference>
<comment type="similarity">
    <text evidence="1">Belongs to the isochorismatase family.</text>
</comment>
<dbReference type="PANTHER" id="PTHR11080:SF2">
    <property type="entry name" value="LD05707P"/>
    <property type="match status" value="1"/>
</dbReference>
<dbReference type="GO" id="GO:0008936">
    <property type="term" value="F:nicotinamidase activity"/>
    <property type="evidence" value="ECO:0007669"/>
    <property type="project" value="UniProtKB-EC"/>
</dbReference>
<evidence type="ECO:0000256" key="7">
    <source>
        <dbReference type="ARBA" id="ARBA00043224"/>
    </source>
</evidence>
<evidence type="ECO:0000313" key="9">
    <source>
        <dbReference type="EMBL" id="TPX43566.1"/>
    </source>
</evidence>
<evidence type="ECO:0000256" key="5">
    <source>
        <dbReference type="ARBA" id="ARBA00037900"/>
    </source>
</evidence>
<dbReference type="Pfam" id="PF00857">
    <property type="entry name" value="Isochorismatase"/>
    <property type="match status" value="1"/>
</dbReference>
<evidence type="ECO:0000256" key="4">
    <source>
        <dbReference type="ARBA" id="ARBA00022801"/>
    </source>
</evidence>
<evidence type="ECO:0000313" key="11">
    <source>
        <dbReference type="Proteomes" id="UP000317494"/>
    </source>
</evidence>
<evidence type="ECO:0000256" key="3">
    <source>
        <dbReference type="ARBA" id="ARBA00022723"/>
    </source>
</evidence>
<dbReference type="InterPro" id="IPR000868">
    <property type="entry name" value="Isochorismatase-like_dom"/>
</dbReference>
<dbReference type="Proteomes" id="UP000320475">
    <property type="component" value="Unassembled WGS sequence"/>
</dbReference>
<evidence type="ECO:0000313" key="12">
    <source>
        <dbReference type="Proteomes" id="UP000320475"/>
    </source>
</evidence>
<dbReference type="EMBL" id="QEAM01000218">
    <property type="protein sequence ID" value="TPX43566.1"/>
    <property type="molecule type" value="Genomic_DNA"/>
</dbReference>